<keyword evidence="1" id="KW-0472">Membrane</keyword>
<keyword evidence="1" id="KW-1133">Transmembrane helix</keyword>
<dbReference type="EMBL" id="JAKELO010000002">
    <property type="protein sequence ID" value="MDE4907664.1"/>
    <property type="molecule type" value="Genomic_DNA"/>
</dbReference>
<evidence type="ECO:0000256" key="1">
    <source>
        <dbReference type="SAM" id="Phobius"/>
    </source>
</evidence>
<comment type="caution">
    <text evidence="2">The sequence shown here is derived from an EMBL/GenBank/DDBJ whole genome shotgun (WGS) entry which is preliminary data.</text>
</comment>
<name>A0A9Q4KSB6_9EURY</name>
<gene>
    <name evidence="2" type="ORF">L0665_03435</name>
</gene>
<dbReference type="Proteomes" id="UP001143747">
    <property type="component" value="Unassembled WGS sequence"/>
</dbReference>
<evidence type="ECO:0000313" key="2">
    <source>
        <dbReference type="EMBL" id="MDE4907664.1"/>
    </source>
</evidence>
<keyword evidence="3" id="KW-1185">Reference proteome</keyword>
<organism evidence="2 3">
    <name type="scientific">Methanogenium marinum</name>
    <dbReference type="NCBI Taxonomy" id="348610"/>
    <lineage>
        <taxon>Archaea</taxon>
        <taxon>Methanobacteriati</taxon>
        <taxon>Methanobacteriota</taxon>
        <taxon>Stenosarchaea group</taxon>
        <taxon>Methanomicrobia</taxon>
        <taxon>Methanomicrobiales</taxon>
        <taxon>Methanomicrobiaceae</taxon>
        <taxon>Methanogenium</taxon>
    </lineage>
</organism>
<feature type="transmembrane region" description="Helical" evidence="1">
    <location>
        <begin position="12"/>
        <end position="34"/>
    </location>
</feature>
<dbReference type="AlphaFoldDB" id="A0A9Q4KSB6"/>
<accession>A0A9Q4KSB6</accession>
<keyword evidence="1" id="KW-0812">Transmembrane</keyword>
<sequence>MTTESFTLEWWSWFQSLLWVILIFIGLIILYYIIKEIHDAKVTPRLAEIELEKEKLELMKLDYAHRGQPFFRVPPEKLEEINTLDQDNLRLEADIFAKQNAVDRRIQRLENSVKSTKLDHMVEKIKDEERKIR</sequence>
<dbReference type="RefSeq" id="WP_274924312.1">
    <property type="nucleotide sequence ID" value="NZ_JAKELO010000002.1"/>
</dbReference>
<proteinExistence type="predicted"/>
<reference evidence="2" key="1">
    <citation type="submission" date="2022-01" db="EMBL/GenBank/DDBJ databases">
        <title>Draft genome of Methanogenium marinum DSM 15558.</title>
        <authorList>
            <person name="Chen S.-C."/>
            <person name="You Y.-T."/>
        </authorList>
    </citation>
    <scope>NUCLEOTIDE SEQUENCE</scope>
    <source>
        <strain evidence="2">DSM 15558</strain>
    </source>
</reference>
<protein>
    <submittedName>
        <fullName evidence="2">Uncharacterized protein</fullName>
    </submittedName>
</protein>
<evidence type="ECO:0000313" key="3">
    <source>
        <dbReference type="Proteomes" id="UP001143747"/>
    </source>
</evidence>